<accession>A0A5C8HPQ4</accession>
<dbReference type="InterPro" id="IPR021403">
    <property type="entry name" value="DUF3043"/>
</dbReference>
<reference evidence="3 4" key="1">
    <citation type="submission" date="2019-08" db="EMBL/GenBank/DDBJ databases">
        <authorList>
            <person name="Dong K."/>
        </authorList>
    </citation>
    <scope>NUCLEOTIDE SEQUENCE [LARGE SCALE GENOMIC DNA]</scope>
    <source>
        <strain evidence="3 4">M4-8</strain>
    </source>
</reference>
<feature type="transmembrane region" description="Helical" evidence="2">
    <location>
        <begin position="89"/>
        <end position="109"/>
    </location>
</feature>
<feature type="compositionally biased region" description="Basic and acidic residues" evidence="1">
    <location>
        <begin position="40"/>
        <end position="72"/>
    </location>
</feature>
<evidence type="ECO:0000256" key="1">
    <source>
        <dbReference type="SAM" id="MobiDB-lite"/>
    </source>
</evidence>
<dbReference type="Proteomes" id="UP000321196">
    <property type="component" value="Unassembled WGS sequence"/>
</dbReference>
<dbReference type="RefSeq" id="WP_147825909.1">
    <property type="nucleotide sequence ID" value="NZ_BAAARG010000002.1"/>
</dbReference>
<feature type="compositionally biased region" description="Polar residues" evidence="1">
    <location>
        <begin position="1"/>
        <end position="15"/>
    </location>
</feature>
<organism evidence="3 4">
    <name type="scientific">Microbacterium mitrae</name>
    <dbReference type="NCBI Taxonomy" id="664640"/>
    <lineage>
        <taxon>Bacteria</taxon>
        <taxon>Bacillati</taxon>
        <taxon>Actinomycetota</taxon>
        <taxon>Actinomycetes</taxon>
        <taxon>Micrococcales</taxon>
        <taxon>Microbacteriaceae</taxon>
        <taxon>Microbacterium</taxon>
    </lineage>
</organism>
<evidence type="ECO:0000313" key="4">
    <source>
        <dbReference type="Proteomes" id="UP000321196"/>
    </source>
</evidence>
<protein>
    <submittedName>
        <fullName evidence="3">DUF3043 domain-containing protein</fullName>
    </submittedName>
</protein>
<feature type="region of interest" description="Disordered" evidence="1">
    <location>
        <begin position="1"/>
        <end position="72"/>
    </location>
</feature>
<keyword evidence="4" id="KW-1185">Reference proteome</keyword>
<keyword evidence="2" id="KW-1133">Transmembrane helix</keyword>
<keyword evidence="2" id="KW-0472">Membrane</keyword>
<sequence length="185" mass="21092">MVQNSTTPSSENDQPATGKGRPTPSRAEREAANRRPLAPDTKEARKEARSALNANRDKARAGMAAGEEKYLPPRDKGEQRRWVRDYVDAGWHLGEFVMPAMIVVIILTFVPNYVIQTYSFLVLWAYILLVIGDMVLLSRRVKKKTAAKWGSRVEKGHGWYASMRSFQMRFMRLPKPQVKRGQYPA</sequence>
<proteinExistence type="predicted"/>
<evidence type="ECO:0000256" key="2">
    <source>
        <dbReference type="SAM" id="Phobius"/>
    </source>
</evidence>
<feature type="transmembrane region" description="Helical" evidence="2">
    <location>
        <begin position="115"/>
        <end position="137"/>
    </location>
</feature>
<dbReference type="EMBL" id="VRSW01000002">
    <property type="protein sequence ID" value="TXK04774.1"/>
    <property type="molecule type" value="Genomic_DNA"/>
</dbReference>
<dbReference type="Pfam" id="PF11241">
    <property type="entry name" value="DUF3043"/>
    <property type="match status" value="1"/>
</dbReference>
<gene>
    <name evidence="3" type="ORF">FVP60_08940</name>
</gene>
<dbReference type="AlphaFoldDB" id="A0A5C8HPQ4"/>
<evidence type="ECO:0000313" key="3">
    <source>
        <dbReference type="EMBL" id="TXK04774.1"/>
    </source>
</evidence>
<comment type="caution">
    <text evidence="3">The sequence shown here is derived from an EMBL/GenBank/DDBJ whole genome shotgun (WGS) entry which is preliminary data.</text>
</comment>
<keyword evidence="2" id="KW-0812">Transmembrane</keyword>
<dbReference type="OrthoDB" id="5194448at2"/>
<name>A0A5C8HPQ4_9MICO</name>